<dbReference type="InterPro" id="IPR050194">
    <property type="entry name" value="Glycosyltransferase_grp1"/>
</dbReference>
<proteinExistence type="predicted"/>
<dbReference type="InterPro" id="IPR001296">
    <property type="entry name" value="Glyco_trans_1"/>
</dbReference>
<dbReference type="Pfam" id="PF00534">
    <property type="entry name" value="Glycos_transf_1"/>
    <property type="match status" value="1"/>
</dbReference>
<feature type="domain" description="Glycosyl transferase family 1" evidence="1">
    <location>
        <begin position="74"/>
        <end position="216"/>
    </location>
</feature>
<evidence type="ECO:0000313" key="2">
    <source>
        <dbReference type="EMBL" id="HER44128.1"/>
    </source>
</evidence>
<protein>
    <submittedName>
        <fullName evidence="2">Glycosyltransferase</fullName>
    </submittedName>
</protein>
<dbReference type="CDD" id="cd03801">
    <property type="entry name" value="GT4_PimA-like"/>
    <property type="match status" value="1"/>
</dbReference>
<organism evidence="2">
    <name type="scientific">Eiseniibacteriota bacterium</name>
    <dbReference type="NCBI Taxonomy" id="2212470"/>
    <lineage>
        <taxon>Bacteria</taxon>
        <taxon>Candidatus Eiseniibacteriota</taxon>
    </lineage>
</organism>
<gene>
    <name evidence="2" type="ORF">ENO08_06680</name>
</gene>
<dbReference type="Proteomes" id="UP000886069">
    <property type="component" value="Unassembled WGS sequence"/>
</dbReference>
<name>A0A7V2AVP3_UNCEI</name>
<accession>A0A7V2AVP3</accession>
<dbReference type="SUPFAM" id="SSF53756">
    <property type="entry name" value="UDP-Glycosyltransferase/glycogen phosphorylase"/>
    <property type="match status" value="1"/>
</dbReference>
<dbReference type="EMBL" id="DSEC01000474">
    <property type="protein sequence ID" value="HER44128.1"/>
    <property type="molecule type" value="Genomic_DNA"/>
</dbReference>
<sequence>RKTVAHLHAKADLESTCTRAQLGRILFSRRYTDTMIVLTEGCRRSLRQAGWDKEIFVIPNFIDTDGLPADIKPVSERSQLLYLGRMSREKGIFEILEVAARLPGERFVFVGNFEDDGTEKEFMGRLRGLDNATWLGSMYSGEKYRVIADSRLLVFPTRRDEFPVTLIESSILGCVPLVSPVGSVGEIVKDGFNGFYISPDDIEGIAARILELKDDVGLQRISDNGVEYAREKFTSGAVERRLLEIAG</sequence>
<feature type="non-terminal residue" evidence="2">
    <location>
        <position position="1"/>
    </location>
</feature>
<dbReference type="PANTHER" id="PTHR45947:SF3">
    <property type="entry name" value="SULFOQUINOVOSYL TRANSFERASE SQD2"/>
    <property type="match status" value="1"/>
</dbReference>
<reference evidence="2" key="1">
    <citation type="journal article" date="2020" name="mSystems">
        <title>Genome- and Community-Level Interaction Insights into Carbon Utilization and Element Cycling Functions of Hydrothermarchaeota in Hydrothermal Sediment.</title>
        <authorList>
            <person name="Zhou Z."/>
            <person name="Liu Y."/>
            <person name="Xu W."/>
            <person name="Pan J."/>
            <person name="Luo Z.H."/>
            <person name="Li M."/>
        </authorList>
    </citation>
    <scope>NUCLEOTIDE SEQUENCE [LARGE SCALE GENOMIC DNA]</scope>
    <source>
        <strain evidence="2">SpSt-1233</strain>
    </source>
</reference>
<dbReference type="GO" id="GO:0016757">
    <property type="term" value="F:glycosyltransferase activity"/>
    <property type="evidence" value="ECO:0007669"/>
    <property type="project" value="InterPro"/>
</dbReference>
<comment type="caution">
    <text evidence="2">The sequence shown here is derived from an EMBL/GenBank/DDBJ whole genome shotgun (WGS) entry which is preliminary data.</text>
</comment>
<dbReference type="AlphaFoldDB" id="A0A7V2AVP3"/>
<evidence type="ECO:0000259" key="1">
    <source>
        <dbReference type="Pfam" id="PF00534"/>
    </source>
</evidence>
<dbReference type="Gene3D" id="3.40.50.2000">
    <property type="entry name" value="Glycogen Phosphorylase B"/>
    <property type="match status" value="2"/>
</dbReference>
<dbReference type="PANTHER" id="PTHR45947">
    <property type="entry name" value="SULFOQUINOVOSYL TRANSFERASE SQD2"/>
    <property type="match status" value="1"/>
</dbReference>